<evidence type="ECO:0000313" key="2">
    <source>
        <dbReference type="Proteomes" id="UP000822476"/>
    </source>
</evidence>
<accession>A0A8S9Z3S4</accession>
<evidence type="ECO:0000313" key="1">
    <source>
        <dbReference type="EMBL" id="KAF7260250.1"/>
    </source>
</evidence>
<gene>
    <name evidence="1" type="ORF">EG68_02555</name>
</gene>
<protein>
    <submittedName>
        <fullName evidence="1">Uncharacterized protein</fullName>
    </submittedName>
</protein>
<dbReference type="AlphaFoldDB" id="A0A8S9Z3S4"/>
<keyword evidence="2" id="KW-1185">Reference proteome</keyword>
<dbReference type="EMBL" id="JTDE01000828">
    <property type="protein sequence ID" value="KAF7260250.1"/>
    <property type="molecule type" value="Genomic_DNA"/>
</dbReference>
<reference evidence="1" key="1">
    <citation type="submission" date="2019-07" db="EMBL/GenBank/DDBJ databases">
        <title>Annotation for the trematode Paragonimus miyazaki's.</title>
        <authorList>
            <person name="Choi Y.-J."/>
        </authorList>
    </citation>
    <scope>NUCLEOTIDE SEQUENCE</scope>
    <source>
        <strain evidence="1">Japan</strain>
    </source>
</reference>
<sequence>MNLGHLRYCVNLHSTYSKTEVACDAIDSFVSISCPNELYLICTNSSRIPNQTEQNPAPEKGRRLSLNTRLLLSALLR</sequence>
<comment type="caution">
    <text evidence="1">The sequence shown here is derived from an EMBL/GenBank/DDBJ whole genome shotgun (WGS) entry which is preliminary data.</text>
</comment>
<proteinExistence type="predicted"/>
<dbReference type="Proteomes" id="UP000822476">
    <property type="component" value="Unassembled WGS sequence"/>
</dbReference>
<organism evidence="1 2">
    <name type="scientific">Paragonimus skrjabini miyazakii</name>
    <dbReference type="NCBI Taxonomy" id="59628"/>
    <lineage>
        <taxon>Eukaryota</taxon>
        <taxon>Metazoa</taxon>
        <taxon>Spiralia</taxon>
        <taxon>Lophotrochozoa</taxon>
        <taxon>Platyhelminthes</taxon>
        <taxon>Trematoda</taxon>
        <taxon>Digenea</taxon>
        <taxon>Plagiorchiida</taxon>
        <taxon>Troglotremata</taxon>
        <taxon>Troglotrematidae</taxon>
        <taxon>Paragonimus</taxon>
    </lineage>
</organism>
<name>A0A8S9Z3S4_9TREM</name>